<keyword evidence="1" id="KW-0472">Membrane</keyword>
<evidence type="ECO:0000313" key="2">
    <source>
        <dbReference type="EMBL" id="CEO89089.1"/>
    </source>
</evidence>
<dbReference type="Proteomes" id="UP000046155">
    <property type="component" value="Unassembled WGS sequence"/>
</dbReference>
<dbReference type="AlphaFoldDB" id="A0A0B7MER1"/>
<evidence type="ECO:0000256" key="1">
    <source>
        <dbReference type="SAM" id="Phobius"/>
    </source>
</evidence>
<proteinExistence type="predicted"/>
<keyword evidence="1" id="KW-0812">Transmembrane</keyword>
<protein>
    <submittedName>
        <fullName evidence="2">Uncharacterized protein</fullName>
    </submittedName>
</protein>
<keyword evidence="1" id="KW-1133">Transmembrane helix</keyword>
<sequence length="165" mass="18156">MIAFGYTFLRLFGIRVRPKNILVGLIIIGLLCGGVFVLDFMRPLEMRSHFGQFAFAVQTSGLTAVKEVVVRKLAMNYKLIRYTIWTRVLLCSLLALGILFYRPVGIFRRLLTKNPAIAAGLAGGVLGAFTALIFNDSGIVAAATAIIFPAATLFYLVLREQITLL</sequence>
<reference evidence="3" key="1">
    <citation type="submission" date="2015-01" db="EMBL/GenBank/DDBJ databases">
        <authorList>
            <person name="Manzoor Shahid"/>
            <person name="Zubair Saima"/>
        </authorList>
    </citation>
    <scope>NUCLEOTIDE SEQUENCE [LARGE SCALE GENOMIC DNA]</scope>
    <source>
        <strain evidence="3">Sp3</strain>
    </source>
</reference>
<evidence type="ECO:0000313" key="3">
    <source>
        <dbReference type="Proteomes" id="UP000046155"/>
    </source>
</evidence>
<feature type="transmembrane region" description="Helical" evidence="1">
    <location>
        <begin position="140"/>
        <end position="158"/>
    </location>
</feature>
<gene>
    <name evidence="2" type="ORF">SSCH_360028</name>
</gene>
<dbReference type="EMBL" id="CDRZ01000232">
    <property type="protein sequence ID" value="CEO89089.1"/>
    <property type="molecule type" value="Genomic_DNA"/>
</dbReference>
<name>A0A0B7MER1_9FIRM</name>
<feature type="transmembrane region" description="Helical" evidence="1">
    <location>
        <begin position="21"/>
        <end position="41"/>
    </location>
</feature>
<keyword evidence="3" id="KW-1185">Reference proteome</keyword>
<accession>A0A0B7MER1</accession>
<organism evidence="2 3">
    <name type="scientific">Syntrophaceticus schinkii</name>
    <dbReference type="NCBI Taxonomy" id="499207"/>
    <lineage>
        <taxon>Bacteria</taxon>
        <taxon>Bacillati</taxon>
        <taxon>Bacillota</taxon>
        <taxon>Clostridia</taxon>
        <taxon>Thermoanaerobacterales</taxon>
        <taxon>Thermoanaerobacterales Family III. Incertae Sedis</taxon>
        <taxon>Syntrophaceticus</taxon>
    </lineage>
</organism>
<feature type="transmembrane region" description="Helical" evidence="1">
    <location>
        <begin position="116"/>
        <end position="134"/>
    </location>
</feature>
<feature type="transmembrane region" description="Helical" evidence="1">
    <location>
        <begin position="84"/>
        <end position="104"/>
    </location>
</feature>